<accession>A0A074ZGQ6</accession>
<keyword evidence="2" id="KW-1185">Reference proteome</keyword>
<gene>
    <name evidence="1" type="ORF">T265_07577</name>
</gene>
<dbReference type="CTD" id="20321756"/>
<dbReference type="Proteomes" id="UP000054324">
    <property type="component" value="Unassembled WGS sequence"/>
</dbReference>
<reference evidence="1 2" key="1">
    <citation type="submission" date="2013-11" db="EMBL/GenBank/DDBJ databases">
        <title>Opisthorchis viverrini - life in the bile duct.</title>
        <authorList>
            <person name="Young N.D."/>
            <person name="Nagarajan N."/>
            <person name="Lin S.J."/>
            <person name="Korhonen P.K."/>
            <person name="Jex A.R."/>
            <person name="Hall R.S."/>
            <person name="Safavi-Hemami H."/>
            <person name="Kaewkong W."/>
            <person name="Bertrand D."/>
            <person name="Gao S."/>
            <person name="Seet Q."/>
            <person name="Wongkham S."/>
            <person name="Teh B.T."/>
            <person name="Wongkham C."/>
            <person name="Intapan P.M."/>
            <person name="Maleewong W."/>
            <person name="Yang X."/>
            <person name="Hu M."/>
            <person name="Wang Z."/>
            <person name="Hofmann A."/>
            <person name="Sternberg P.W."/>
            <person name="Tan P."/>
            <person name="Wang J."/>
            <person name="Gasser R.B."/>
        </authorList>
    </citation>
    <scope>NUCLEOTIDE SEQUENCE [LARGE SCALE GENOMIC DNA]</scope>
</reference>
<organism evidence="1 2">
    <name type="scientific">Opisthorchis viverrini</name>
    <name type="common">Southeast Asian liver fluke</name>
    <dbReference type="NCBI Taxonomy" id="6198"/>
    <lineage>
        <taxon>Eukaryota</taxon>
        <taxon>Metazoa</taxon>
        <taxon>Spiralia</taxon>
        <taxon>Lophotrochozoa</taxon>
        <taxon>Platyhelminthes</taxon>
        <taxon>Trematoda</taxon>
        <taxon>Digenea</taxon>
        <taxon>Opisthorchiida</taxon>
        <taxon>Opisthorchiata</taxon>
        <taxon>Opisthorchiidae</taxon>
        <taxon>Opisthorchis</taxon>
    </lineage>
</organism>
<evidence type="ECO:0000313" key="1">
    <source>
        <dbReference type="EMBL" id="KER24847.1"/>
    </source>
</evidence>
<proteinExistence type="predicted"/>
<dbReference type="KEGG" id="ovi:T265_07577"/>
<dbReference type="EMBL" id="KL596795">
    <property type="protein sequence ID" value="KER24847.1"/>
    <property type="molecule type" value="Genomic_DNA"/>
</dbReference>
<dbReference type="GeneID" id="20321756"/>
<evidence type="ECO:0000313" key="2">
    <source>
        <dbReference type="Proteomes" id="UP000054324"/>
    </source>
</evidence>
<name>A0A074ZGQ6_OPIVI</name>
<dbReference type="RefSeq" id="XP_009171398.1">
    <property type="nucleotide sequence ID" value="XM_009173134.1"/>
</dbReference>
<protein>
    <submittedName>
        <fullName evidence="1">Uncharacterized protein</fullName>
    </submittedName>
</protein>
<sequence length="89" mass="10062">MNSMGKEKNTGSFGTRGLISAKLIPQAEANGCECPRQFQEWHSDFDRLELCKLQATKRHRRIPTTKHSCKIRPLDAGITKDTIPINLPQ</sequence>
<dbReference type="AlphaFoldDB" id="A0A074ZGQ6"/>